<evidence type="ECO:0000259" key="2">
    <source>
        <dbReference type="Pfam" id="PF09834"/>
    </source>
</evidence>
<accession>A0A4R6AVU3</accession>
<comment type="caution">
    <text evidence="3">The sequence shown here is derived from an EMBL/GenBank/DDBJ whole genome shotgun (WGS) entry which is preliminary data.</text>
</comment>
<dbReference type="InterPro" id="IPR018638">
    <property type="entry name" value="DUF2061_membrane"/>
</dbReference>
<keyword evidence="1" id="KW-0812">Transmembrane</keyword>
<evidence type="ECO:0000313" key="3">
    <source>
        <dbReference type="EMBL" id="TDL86376.1"/>
    </source>
</evidence>
<dbReference type="Proteomes" id="UP000294562">
    <property type="component" value="Unassembled WGS sequence"/>
</dbReference>
<feature type="transmembrane region" description="Helical" evidence="1">
    <location>
        <begin position="12"/>
        <end position="29"/>
    </location>
</feature>
<evidence type="ECO:0000256" key="1">
    <source>
        <dbReference type="SAM" id="Phobius"/>
    </source>
</evidence>
<dbReference type="EMBL" id="SMZO01000032">
    <property type="protein sequence ID" value="TDL86376.1"/>
    <property type="molecule type" value="Genomic_DNA"/>
</dbReference>
<feature type="transmembrane region" description="Helical" evidence="1">
    <location>
        <begin position="35"/>
        <end position="53"/>
    </location>
</feature>
<dbReference type="AlphaFoldDB" id="A0A4R6AVU3"/>
<gene>
    <name evidence="3" type="ORF">E2L05_13560</name>
</gene>
<sequence>METPKRTFLKALTWQVLGLAMMTLIGLAVTGSVQAGGSIALISALTSLGFYILHERIWARISWGRSVRDQPSSTAPISSSKA</sequence>
<evidence type="ECO:0000313" key="4">
    <source>
        <dbReference type="Proteomes" id="UP000294562"/>
    </source>
</evidence>
<keyword evidence="1" id="KW-1133">Transmembrane helix</keyword>
<reference evidence="3 4" key="1">
    <citation type="submission" date="2019-03" db="EMBL/GenBank/DDBJ databases">
        <title>Rhodobacteraceae bacterium SM1902, a new member of the family Rhodobacteraceae isolated from Yantai.</title>
        <authorList>
            <person name="Sun Y."/>
        </authorList>
    </citation>
    <scope>NUCLEOTIDE SEQUENCE [LARGE SCALE GENOMIC DNA]</scope>
    <source>
        <strain evidence="3 4">SM1902</strain>
    </source>
</reference>
<feature type="domain" description="DUF2061" evidence="2">
    <location>
        <begin position="9"/>
        <end position="59"/>
    </location>
</feature>
<keyword evidence="4" id="KW-1185">Reference proteome</keyword>
<dbReference type="OrthoDB" id="197461at2"/>
<proteinExistence type="predicted"/>
<organism evidence="3 4">
    <name type="scientific">Meridianimarinicoccus aquatilis</name>
    <dbReference type="NCBI Taxonomy" id="2552766"/>
    <lineage>
        <taxon>Bacteria</taxon>
        <taxon>Pseudomonadati</taxon>
        <taxon>Pseudomonadota</taxon>
        <taxon>Alphaproteobacteria</taxon>
        <taxon>Rhodobacterales</taxon>
        <taxon>Paracoccaceae</taxon>
        <taxon>Meridianimarinicoccus</taxon>
    </lineage>
</organism>
<name>A0A4R6AVU3_9RHOB</name>
<dbReference type="Pfam" id="PF09834">
    <property type="entry name" value="DUF2061"/>
    <property type="match status" value="1"/>
</dbReference>
<dbReference type="RefSeq" id="WP_133343443.1">
    <property type="nucleotide sequence ID" value="NZ_SMZO01000032.1"/>
</dbReference>
<keyword evidence="1" id="KW-0472">Membrane</keyword>
<protein>
    <submittedName>
        <fullName evidence="3">DUF2061 domain-containing protein</fullName>
    </submittedName>
</protein>